<dbReference type="Gene3D" id="2.30.30.30">
    <property type="match status" value="1"/>
</dbReference>
<dbReference type="InterPro" id="IPR005824">
    <property type="entry name" value="KOW"/>
</dbReference>
<dbReference type="GO" id="GO:0005840">
    <property type="term" value="C:ribosome"/>
    <property type="evidence" value="ECO:0007669"/>
    <property type="project" value="UniProtKB-KW"/>
</dbReference>
<dbReference type="GO" id="GO:0006412">
    <property type="term" value="P:translation"/>
    <property type="evidence" value="ECO:0007669"/>
    <property type="project" value="UniProtKB-UniRule"/>
</dbReference>
<evidence type="ECO:0000256" key="7">
    <source>
        <dbReference type="SAM" id="MobiDB-lite"/>
    </source>
</evidence>
<dbReference type="STRING" id="1229780.BN381_450086"/>
<dbReference type="HAMAP" id="MF_01326_B">
    <property type="entry name" value="Ribosomal_uL24_B"/>
    <property type="match status" value="1"/>
</dbReference>
<dbReference type="NCBIfam" id="TIGR01079">
    <property type="entry name" value="rplX_bact"/>
    <property type="match status" value="1"/>
</dbReference>
<dbReference type="GO" id="GO:0003735">
    <property type="term" value="F:structural constituent of ribosome"/>
    <property type="evidence" value="ECO:0007669"/>
    <property type="project" value="InterPro"/>
</dbReference>
<dbReference type="InterPro" id="IPR041988">
    <property type="entry name" value="Ribosomal_uL24_KOW"/>
</dbReference>
<dbReference type="SUPFAM" id="SSF50104">
    <property type="entry name" value="Translation proteins SH3-like domain"/>
    <property type="match status" value="1"/>
</dbReference>
<dbReference type="InterPro" id="IPR057264">
    <property type="entry name" value="Ribosomal_uL24_C"/>
</dbReference>
<dbReference type="InterPro" id="IPR014722">
    <property type="entry name" value="Rib_uL2_dom2"/>
</dbReference>
<comment type="function">
    <text evidence="5">One of two assembly initiator proteins, it binds directly to the 5'-end of the 23S rRNA, where it nucleates assembly of the 50S subunit.</text>
</comment>
<keyword evidence="5" id="KW-0699">rRNA-binding</keyword>
<protein>
    <recommendedName>
        <fullName evidence="4 5">Large ribosomal subunit protein uL24</fullName>
    </recommendedName>
</protein>
<reference evidence="9 10" key="1">
    <citation type="journal article" date="2013" name="ISME J.">
        <title>Metabolic model for the filamentous 'Candidatus Microthrix parvicella' based on genomic and metagenomic analyses.</title>
        <authorList>
            <person name="Jon McIlroy S."/>
            <person name="Kristiansen R."/>
            <person name="Albertsen M."/>
            <person name="Michael Karst S."/>
            <person name="Rossetti S."/>
            <person name="Lund Nielsen J."/>
            <person name="Tandoi V."/>
            <person name="James Seviour R."/>
            <person name="Nielsen P.H."/>
        </authorList>
    </citation>
    <scope>NUCLEOTIDE SEQUENCE [LARGE SCALE GENOMIC DNA]</scope>
    <source>
        <strain evidence="9 10">RN1</strain>
    </source>
</reference>
<name>R4Z282_9ACTN</name>
<sequence length="111" mass="12086">MSRSKTKAPTKMKIREGDRVIVLRGKDRGTEGLVIKAMPRTQQLLVEGVNVQKHHDKPRGQNEPGGIREAEGPIHVSNVAMVEGGTPTRVGYKMADDGTKTRVSRKSGGDL</sequence>
<dbReference type="CDD" id="cd06089">
    <property type="entry name" value="KOW_RPL26"/>
    <property type="match status" value="1"/>
</dbReference>
<keyword evidence="10" id="KW-1185">Reference proteome</keyword>
<dbReference type="GO" id="GO:1990904">
    <property type="term" value="C:ribonucleoprotein complex"/>
    <property type="evidence" value="ECO:0007669"/>
    <property type="project" value="UniProtKB-KW"/>
</dbReference>
<evidence type="ECO:0000313" key="9">
    <source>
        <dbReference type="EMBL" id="CCM64775.1"/>
    </source>
</evidence>
<organism evidence="9 10">
    <name type="scientific">Candidatus Neomicrothrix parvicella RN1</name>
    <dbReference type="NCBI Taxonomy" id="1229780"/>
    <lineage>
        <taxon>Bacteria</taxon>
        <taxon>Bacillati</taxon>
        <taxon>Actinomycetota</taxon>
        <taxon>Acidimicrobiia</taxon>
        <taxon>Acidimicrobiales</taxon>
        <taxon>Microthrixaceae</taxon>
        <taxon>Candidatus Neomicrothrix</taxon>
    </lineage>
</organism>
<dbReference type="eggNOG" id="COG0198">
    <property type="taxonomic scope" value="Bacteria"/>
</dbReference>
<dbReference type="PROSITE" id="PS01108">
    <property type="entry name" value="RIBOSOMAL_L24"/>
    <property type="match status" value="1"/>
</dbReference>
<dbReference type="GO" id="GO:0019843">
    <property type="term" value="F:rRNA binding"/>
    <property type="evidence" value="ECO:0007669"/>
    <property type="project" value="UniProtKB-UniRule"/>
</dbReference>
<evidence type="ECO:0000256" key="3">
    <source>
        <dbReference type="ARBA" id="ARBA00023274"/>
    </source>
</evidence>
<dbReference type="PANTHER" id="PTHR12903">
    <property type="entry name" value="MITOCHONDRIAL RIBOSOMAL PROTEIN L24"/>
    <property type="match status" value="1"/>
</dbReference>
<comment type="caution">
    <text evidence="9">The sequence shown here is derived from an EMBL/GenBank/DDBJ whole genome shotgun (WGS) entry which is preliminary data.</text>
</comment>
<feature type="region of interest" description="Disordered" evidence="7">
    <location>
        <begin position="90"/>
        <end position="111"/>
    </location>
</feature>
<dbReference type="HOGENOM" id="CLU_093315_2_0_11"/>
<accession>R4Z282</accession>
<dbReference type="Pfam" id="PF00467">
    <property type="entry name" value="KOW"/>
    <property type="match status" value="1"/>
</dbReference>
<evidence type="ECO:0000256" key="5">
    <source>
        <dbReference type="HAMAP-Rule" id="MF_01326"/>
    </source>
</evidence>
<evidence type="ECO:0000259" key="8">
    <source>
        <dbReference type="SMART" id="SM00739"/>
    </source>
</evidence>
<proteinExistence type="inferred from homology"/>
<dbReference type="InterPro" id="IPR008991">
    <property type="entry name" value="Translation_prot_SH3-like_sf"/>
</dbReference>
<dbReference type="Proteomes" id="UP000018291">
    <property type="component" value="Unassembled WGS sequence"/>
</dbReference>
<comment type="function">
    <text evidence="5">One of the proteins that surrounds the polypeptide exit tunnel on the outside of the subunit.</text>
</comment>
<feature type="region of interest" description="Disordered" evidence="7">
    <location>
        <begin position="52"/>
        <end position="73"/>
    </location>
</feature>
<evidence type="ECO:0000256" key="2">
    <source>
        <dbReference type="ARBA" id="ARBA00022980"/>
    </source>
</evidence>
<evidence type="ECO:0000256" key="1">
    <source>
        <dbReference type="ARBA" id="ARBA00010618"/>
    </source>
</evidence>
<keyword evidence="5" id="KW-0694">RNA-binding</keyword>
<keyword evidence="3 5" id="KW-0687">Ribonucleoprotein</keyword>
<keyword evidence="2 5" id="KW-0689">Ribosomal protein</keyword>
<comment type="subunit">
    <text evidence="5">Part of the 50S ribosomal subunit.</text>
</comment>
<dbReference type="AlphaFoldDB" id="R4Z282"/>
<evidence type="ECO:0000313" key="10">
    <source>
        <dbReference type="Proteomes" id="UP000018291"/>
    </source>
</evidence>
<evidence type="ECO:0000256" key="4">
    <source>
        <dbReference type="ARBA" id="ARBA00035206"/>
    </source>
</evidence>
<feature type="domain" description="KOW" evidence="8">
    <location>
        <begin position="13"/>
        <end position="40"/>
    </location>
</feature>
<dbReference type="InterPro" id="IPR005825">
    <property type="entry name" value="Ribosomal_uL24_CS"/>
</dbReference>
<dbReference type="EMBL" id="CANL01000040">
    <property type="protein sequence ID" value="CCM64775.1"/>
    <property type="molecule type" value="Genomic_DNA"/>
</dbReference>
<dbReference type="Pfam" id="PF17136">
    <property type="entry name" value="ribosomal_L24"/>
    <property type="match status" value="1"/>
</dbReference>
<comment type="similarity">
    <text evidence="1 5 6">Belongs to the universal ribosomal protein uL24 family.</text>
</comment>
<dbReference type="SMART" id="SM00739">
    <property type="entry name" value="KOW"/>
    <property type="match status" value="1"/>
</dbReference>
<gene>
    <name evidence="5 9" type="primary">rplX</name>
    <name evidence="9" type="ORF">BN381_450086</name>
</gene>
<evidence type="ECO:0000256" key="6">
    <source>
        <dbReference type="RuleBase" id="RU003477"/>
    </source>
</evidence>
<dbReference type="InterPro" id="IPR003256">
    <property type="entry name" value="Ribosomal_uL24"/>
</dbReference>